<evidence type="ECO:0000259" key="4">
    <source>
        <dbReference type="Pfam" id="PF00294"/>
    </source>
</evidence>
<dbReference type="InterPro" id="IPR002173">
    <property type="entry name" value="Carboh/pur_kinase_PfkB_CS"/>
</dbReference>
<dbReference type="Proteomes" id="UP000598467">
    <property type="component" value="Unassembled WGS sequence"/>
</dbReference>
<evidence type="ECO:0000256" key="3">
    <source>
        <dbReference type="ARBA" id="ARBA00022777"/>
    </source>
</evidence>
<dbReference type="RefSeq" id="WP_190289633.1">
    <property type="nucleotide sequence ID" value="NZ_JABFCZ010000002.1"/>
</dbReference>
<dbReference type="GO" id="GO:0006974">
    <property type="term" value="P:DNA damage response"/>
    <property type="evidence" value="ECO:0007669"/>
    <property type="project" value="TreeGrafter"/>
</dbReference>
<sequence length="302" mass="32628">MTRNFLAIGECMVEMAPTGEGTYRLGFAGDTLNTAWYARRLLSEGWDVSYLTGVGRDSVSEEMLAFFEDAGIRTDYVQRDNDRTVGLYIIQLNDGERSFSYWRSDSAARQLARDRARLDAALAAADVLYFSGITLAILPKEQRGGFLEAVRAARNKGATVAFDPNLRPRLWETGEAMCATVMAAAAVSDIVLPSFEDEATYFGDAGPTETVNRYTQAGVPLVIVKNGPGEVLWQSDGATWTFQVPPVTEVVDTTAAGDSFNAAFLASHLQGTDLETSVAAGSRLAARVIGRRGALVDISQAV</sequence>
<dbReference type="SUPFAM" id="SSF53613">
    <property type="entry name" value="Ribokinase-like"/>
    <property type="match status" value="1"/>
</dbReference>
<dbReference type="GO" id="GO:0042840">
    <property type="term" value="P:D-glucuronate catabolic process"/>
    <property type="evidence" value="ECO:0007669"/>
    <property type="project" value="TreeGrafter"/>
</dbReference>
<accession>A0A926S8H6</accession>
<keyword evidence="2" id="KW-0808">Transferase</keyword>
<dbReference type="GO" id="GO:0005829">
    <property type="term" value="C:cytosol"/>
    <property type="evidence" value="ECO:0007669"/>
    <property type="project" value="TreeGrafter"/>
</dbReference>
<dbReference type="AlphaFoldDB" id="A0A926S8H6"/>
<dbReference type="GO" id="GO:0019698">
    <property type="term" value="P:D-galacturonate catabolic process"/>
    <property type="evidence" value="ECO:0007669"/>
    <property type="project" value="TreeGrafter"/>
</dbReference>
<dbReference type="InterPro" id="IPR011611">
    <property type="entry name" value="PfkB_dom"/>
</dbReference>
<dbReference type="PANTHER" id="PTHR43085">
    <property type="entry name" value="HEXOKINASE FAMILY MEMBER"/>
    <property type="match status" value="1"/>
</dbReference>
<feature type="domain" description="Carbohydrate kinase PfkB" evidence="4">
    <location>
        <begin position="6"/>
        <end position="296"/>
    </location>
</feature>
<gene>
    <name evidence="5" type="ORF">HK439_01685</name>
</gene>
<dbReference type="Gene3D" id="3.40.1190.20">
    <property type="match status" value="1"/>
</dbReference>
<proteinExistence type="inferred from homology"/>
<evidence type="ECO:0000256" key="2">
    <source>
        <dbReference type="ARBA" id="ARBA00022679"/>
    </source>
</evidence>
<dbReference type="GO" id="GO:0008673">
    <property type="term" value="F:2-dehydro-3-deoxygluconokinase activity"/>
    <property type="evidence" value="ECO:0007669"/>
    <property type="project" value="TreeGrafter"/>
</dbReference>
<evidence type="ECO:0000313" key="6">
    <source>
        <dbReference type="Proteomes" id="UP000598467"/>
    </source>
</evidence>
<evidence type="ECO:0000256" key="1">
    <source>
        <dbReference type="ARBA" id="ARBA00010688"/>
    </source>
</evidence>
<reference evidence="5" key="1">
    <citation type="submission" date="2020-05" db="EMBL/GenBank/DDBJ databases">
        <title>Identification of trans-AT polyketide cluster in two marine bacteria, producers of a novel glutaramide-containing polyketide sesbanimide D and analogs.</title>
        <authorList>
            <person name="Kacar D."/>
            <person name="Rodriguez P."/>
            <person name="Canedo L."/>
            <person name="Gonzalez E."/>
            <person name="Galan B."/>
            <person name="De La Calle F."/>
            <person name="Garcia J.L."/>
        </authorList>
    </citation>
    <scope>NUCLEOTIDE SEQUENCE</scope>
    <source>
        <strain evidence="5">PHM038</strain>
    </source>
</reference>
<dbReference type="InterPro" id="IPR050306">
    <property type="entry name" value="PfkB_Carbo_kinase"/>
</dbReference>
<dbReference type="EMBL" id="JABFCZ010000002">
    <property type="protein sequence ID" value="MBD1544959.1"/>
    <property type="molecule type" value="Genomic_DNA"/>
</dbReference>
<name>A0A926S8H6_9HYPH</name>
<dbReference type="PROSITE" id="PS00584">
    <property type="entry name" value="PFKB_KINASES_2"/>
    <property type="match status" value="1"/>
</dbReference>
<dbReference type="PANTHER" id="PTHR43085:SF15">
    <property type="entry name" value="2-DEHYDRO-3-DEOXYGLUCONOKINASE"/>
    <property type="match status" value="1"/>
</dbReference>
<keyword evidence="3 5" id="KW-0418">Kinase</keyword>
<comment type="caution">
    <text evidence="5">The sequence shown here is derived from an EMBL/GenBank/DDBJ whole genome shotgun (WGS) entry which is preliminary data.</text>
</comment>
<organism evidence="5 6">
    <name type="scientific">Roseibium aggregatum</name>
    <dbReference type="NCBI Taxonomy" id="187304"/>
    <lineage>
        <taxon>Bacteria</taxon>
        <taxon>Pseudomonadati</taxon>
        <taxon>Pseudomonadota</taxon>
        <taxon>Alphaproteobacteria</taxon>
        <taxon>Hyphomicrobiales</taxon>
        <taxon>Stappiaceae</taxon>
        <taxon>Roseibium</taxon>
    </lineage>
</organism>
<dbReference type="InterPro" id="IPR029056">
    <property type="entry name" value="Ribokinase-like"/>
</dbReference>
<dbReference type="Pfam" id="PF00294">
    <property type="entry name" value="PfkB"/>
    <property type="match status" value="1"/>
</dbReference>
<comment type="similarity">
    <text evidence="1">Belongs to the carbohydrate kinase PfkB family.</text>
</comment>
<dbReference type="CDD" id="cd01166">
    <property type="entry name" value="KdgK"/>
    <property type="match status" value="1"/>
</dbReference>
<protein>
    <submittedName>
        <fullName evidence="5">Sugar kinase</fullName>
    </submittedName>
</protein>
<evidence type="ECO:0000313" key="5">
    <source>
        <dbReference type="EMBL" id="MBD1544959.1"/>
    </source>
</evidence>